<name>A0A7W2IWC5_9VIBR</name>
<dbReference type="InterPro" id="IPR029767">
    <property type="entry name" value="WecB-like"/>
</dbReference>
<dbReference type="EMBL" id="JACFYF010000406">
    <property type="protein sequence ID" value="MBA5764947.1"/>
    <property type="molecule type" value="Genomic_DNA"/>
</dbReference>
<proteinExistence type="inferred from homology"/>
<dbReference type="GO" id="GO:0016853">
    <property type="term" value="F:isomerase activity"/>
    <property type="evidence" value="ECO:0007669"/>
    <property type="project" value="UniProtKB-KW"/>
</dbReference>
<organism evidence="3 4">
    <name type="scientific">Vibrio marinisediminis</name>
    <dbReference type="NCBI Taxonomy" id="2758441"/>
    <lineage>
        <taxon>Bacteria</taxon>
        <taxon>Pseudomonadati</taxon>
        <taxon>Pseudomonadota</taxon>
        <taxon>Gammaproteobacteria</taxon>
        <taxon>Vibrionales</taxon>
        <taxon>Vibrionaceae</taxon>
        <taxon>Vibrio</taxon>
    </lineage>
</organism>
<dbReference type="SUPFAM" id="SSF53756">
    <property type="entry name" value="UDP-Glycosyltransferase/glycogen phosphorylase"/>
    <property type="match status" value="1"/>
</dbReference>
<comment type="similarity">
    <text evidence="1">Belongs to the UDP-N-acetylglucosamine 2-epimerase family.</text>
</comment>
<dbReference type="Proteomes" id="UP000571701">
    <property type="component" value="Unassembled WGS sequence"/>
</dbReference>
<keyword evidence="1" id="KW-0413">Isomerase</keyword>
<keyword evidence="4" id="KW-1185">Reference proteome</keyword>
<gene>
    <name evidence="3" type="ORF">H2O73_21600</name>
</gene>
<dbReference type="Pfam" id="PF02350">
    <property type="entry name" value="Epimerase_2"/>
    <property type="match status" value="1"/>
</dbReference>
<dbReference type="PANTHER" id="PTHR43174">
    <property type="entry name" value="UDP-N-ACETYLGLUCOSAMINE 2-EPIMERASE"/>
    <property type="match status" value="1"/>
</dbReference>
<evidence type="ECO:0000256" key="1">
    <source>
        <dbReference type="RuleBase" id="RU003513"/>
    </source>
</evidence>
<sequence length="70" mass="7915">SIMNVPCLTLRDNTERPETITLGTNELVGTNPDNIKPYLQKLFAGNWKQTQTIPMWDGQTAKRIIKVLTS</sequence>
<evidence type="ECO:0000313" key="4">
    <source>
        <dbReference type="Proteomes" id="UP000571701"/>
    </source>
</evidence>
<feature type="domain" description="UDP-N-acetylglucosamine 2-epimerase" evidence="2">
    <location>
        <begin position="2"/>
        <end position="68"/>
    </location>
</feature>
<dbReference type="PANTHER" id="PTHR43174:SF1">
    <property type="entry name" value="UDP-N-ACETYLGLUCOSAMINE 2-EPIMERASE"/>
    <property type="match status" value="1"/>
</dbReference>
<evidence type="ECO:0000259" key="2">
    <source>
        <dbReference type="Pfam" id="PF02350"/>
    </source>
</evidence>
<dbReference type="InterPro" id="IPR003331">
    <property type="entry name" value="UDP_GlcNAc_Epimerase_2_dom"/>
</dbReference>
<evidence type="ECO:0000313" key="3">
    <source>
        <dbReference type="EMBL" id="MBA5764947.1"/>
    </source>
</evidence>
<feature type="non-terminal residue" evidence="3">
    <location>
        <position position="1"/>
    </location>
</feature>
<dbReference type="Gene3D" id="3.40.50.2000">
    <property type="entry name" value="Glycogen Phosphorylase B"/>
    <property type="match status" value="2"/>
</dbReference>
<reference evidence="3 4" key="1">
    <citation type="submission" date="2020-07" db="EMBL/GenBank/DDBJ databases">
        <title>Vibrio marinisediminis sp. nov., isolated from marine sediment.</title>
        <authorList>
            <person name="Ji X."/>
        </authorList>
    </citation>
    <scope>NUCLEOTIDE SEQUENCE [LARGE SCALE GENOMIC DNA]</scope>
    <source>
        <strain evidence="3 4">404</strain>
    </source>
</reference>
<comment type="caution">
    <text evidence="3">The sequence shown here is derived from an EMBL/GenBank/DDBJ whole genome shotgun (WGS) entry which is preliminary data.</text>
</comment>
<protein>
    <submittedName>
        <fullName evidence="3">UDP-N-acetylglucosamine 2-epimerase</fullName>
    </submittedName>
</protein>
<dbReference type="AlphaFoldDB" id="A0A7W2IWC5"/>
<accession>A0A7W2IWC5</accession>